<protein>
    <submittedName>
        <fullName evidence="5">Glycosyltransferase family 2 protein</fullName>
    </submittedName>
</protein>
<name>A0A967AH13_9FLAO</name>
<dbReference type="GO" id="GO:0016757">
    <property type="term" value="F:glycosyltransferase activity"/>
    <property type="evidence" value="ECO:0007669"/>
    <property type="project" value="UniProtKB-KW"/>
</dbReference>
<evidence type="ECO:0000313" key="6">
    <source>
        <dbReference type="Proteomes" id="UP000643701"/>
    </source>
</evidence>
<accession>A0A967AH13</accession>
<dbReference type="PANTHER" id="PTHR43179:SF12">
    <property type="entry name" value="GALACTOFURANOSYLTRANSFERASE GLFT2"/>
    <property type="match status" value="1"/>
</dbReference>
<dbReference type="EMBL" id="JAANAS010000034">
    <property type="protein sequence ID" value="NGZ89250.1"/>
    <property type="molecule type" value="Genomic_DNA"/>
</dbReference>
<comment type="similarity">
    <text evidence="1">Belongs to the glycosyltransferase 2 family.</text>
</comment>
<proteinExistence type="inferred from homology"/>
<dbReference type="Proteomes" id="UP000643701">
    <property type="component" value="Unassembled WGS sequence"/>
</dbReference>
<organism evidence="5 6">
    <name type="scientific">Psychroflexus maritimus</name>
    <dbReference type="NCBI Taxonomy" id="2714865"/>
    <lineage>
        <taxon>Bacteria</taxon>
        <taxon>Pseudomonadati</taxon>
        <taxon>Bacteroidota</taxon>
        <taxon>Flavobacteriia</taxon>
        <taxon>Flavobacteriales</taxon>
        <taxon>Flavobacteriaceae</taxon>
        <taxon>Psychroflexus</taxon>
    </lineage>
</organism>
<evidence type="ECO:0000256" key="3">
    <source>
        <dbReference type="ARBA" id="ARBA00022679"/>
    </source>
</evidence>
<dbReference type="InterPro" id="IPR029044">
    <property type="entry name" value="Nucleotide-diphossugar_trans"/>
</dbReference>
<dbReference type="PANTHER" id="PTHR43179">
    <property type="entry name" value="RHAMNOSYLTRANSFERASE WBBL"/>
    <property type="match status" value="1"/>
</dbReference>
<dbReference type="AlphaFoldDB" id="A0A967AH13"/>
<dbReference type="InterPro" id="IPR001173">
    <property type="entry name" value="Glyco_trans_2-like"/>
</dbReference>
<reference evidence="5" key="1">
    <citation type="submission" date="2020-03" db="EMBL/GenBank/DDBJ databases">
        <title>Psychroflexus Maritimus sp. nov., isolate from marine sediment.</title>
        <authorList>
            <person name="Zhong Y.-L."/>
        </authorList>
    </citation>
    <scope>NUCLEOTIDE SEQUENCE</scope>
    <source>
        <strain evidence="5">C1</strain>
    </source>
</reference>
<comment type="caution">
    <text evidence="5">The sequence shown here is derived from an EMBL/GenBank/DDBJ whole genome shotgun (WGS) entry which is preliminary data.</text>
</comment>
<dbReference type="CDD" id="cd04186">
    <property type="entry name" value="GT_2_like_c"/>
    <property type="match status" value="1"/>
</dbReference>
<sequence length="323" mass="37399">MTTAVVILNWNGLKLLKEFLPSVANFSRPAQVYLADNASNDTSVAWTTANFPQVKIIQLSKNFGYAGGYNQALKEVKEEFCILLNNDVKVPKNWILPIIQLIEENNNIAAVQPKIKDYKKPDYFEYAGAAGGLIDYFAYPYCRGRMFNQIEKDEGQYNQIQEIFWASGACLGIRKSVFYEVGGFDEDYFAHMEEIDLCWRMRNAGFLTYYTPKSEIFHLGGGTLNTLNPRKTFLNFRNSLYNLVKNAPSRNIYIKLLLRLILDGFAAFYFLFQLKPMHFLAVIKAHFSFYNSFSKIKNKRVIKTPRKYYSKFSIVLEKFSFKN</sequence>
<evidence type="ECO:0000259" key="4">
    <source>
        <dbReference type="Pfam" id="PF00535"/>
    </source>
</evidence>
<evidence type="ECO:0000256" key="2">
    <source>
        <dbReference type="ARBA" id="ARBA00022676"/>
    </source>
</evidence>
<dbReference type="Gene3D" id="3.90.550.10">
    <property type="entry name" value="Spore Coat Polysaccharide Biosynthesis Protein SpsA, Chain A"/>
    <property type="match status" value="1"/>
</dbReference>
<keyword evidence="2" id="KW-0328">Glycosyltransferase</keyword>
<gene>
    <name evidence="5" type="ORF">G7034_03185</name>
</gene>
<feature type="domain" description="Glycosyltransferase 2-like" evidence="4">
    <location>
        <begin position="5"/>
        <end position="181"/>
    </location>
</feature>
<dbReference type="Pfam" id="PF00535">
    <property type="entry name" value="Glycos_transf_2"/>
    <property type="match status" value="1"/>
</dbReference>
<keyword evidence="3" id="KW-0808">Transferase</keyword>
<evidence type="ECO:0000256" key="1">
    <source>
        <dbReference type="ARBA" id="ARBA00006739"/>
    </source>
</evidence>
<evidence type="ECO:0000313" key="5">
    <source>
        <dbReference type="EMBL" id="NGZ89250.1"/>
    </source>
</evidence>
<dbReference type="SUPFAM" id="SSF53448">
    <property type="entry name" value="Nucleotide-diphospho-sugar transferases"/>
    <property type="match status" value="1"/>
</dbReference>
<keyword evidence="6" id="KW-1185">Reference proteome</keyword>